<evidence type="ECO:0000256" key="6">
    <source>
        <dbReference type="SAM" id="Phobius"/>
    </source>
</evidence>
<feature type="transmembrane region" description="Helical" evidence="6">
    <location>
        <begin position="105"/>
        <end position="127"/>
    </location>
</feature>
<dbReference type="PROSITE" id="PS50850">
    <property type="entry name" value="MFS"/>
    <property type="match status" value="1"/>
</dbReference>
<proteinExistence type="predicted"/>
<evidence type="ECO:0000313" key="8">
    <source>
        <dbReference type="EMBL" id="PAV09152.1"/>
    </source>
</evidence>
<dbReference type="InterPro" id="IPR020846">
    <property type="entry name" value="MFS_dom"/>
</dbReference>
<dbReference type="Pfam" id="PF07690">
    <property type="entry name" value="MFS_1"/>
    <property type="match status" value="1"/>
</dbReference>
<evidence type="ECO:0000256" key="4">
    <source>
        <dbReference type="ARBA" id="ARBA00022989"/>
    </source>
</evidence>
<keyword evidence="2" id="KW-0813">Transport</keyword>
<dbReference type="InterPro" id="IPR036259">
    <property type="entry name" value="MFS_trans_sf"/>
</dbReference>
<feature type="transmembrane region" description="Helical" evidence="6">
    <location>
        <begin position="80"/>
        <end position="99"/>
    </location>
</feature>
<accession>A0AAX0Q7Y6</accession>
<dbReference type="RefSeq" id="WP_095642298.1">
    <property type="nucleotide sequence ID" value="NZ_LMVO01000023.1"/>
</dbReference>
<comment type="caution">
    <text evidence="8">The sequence shown here is derived from an EMBL/GenBank/DDBJ whole genome shotgun (WGS) entry which is preliminary data.</text>
</comment>
<feature type="transmembrane region" description="Helical" evidence="6">
    <location>
        <begin position="230"/>
        <end position="254"/>
    </location>
</feature>
<comment type="subcellular location">
    <subcellularLocation>
        <location evidence="1">Membrane</location>
        <topology evidence="1">Multi-pass membrane protein</topology>
    </subcellularLocation>
</comment>
<keyword evidence="5 6" id="KW-0472">Membrane</keyword>
<dbReference type="GO" id="GO:0022857">
    <property type="term" value="F:transmembrane transporter activity"/>
    <property type="evidence" value="ECO:0007669"/>
    <property type="project" value="InterPro"/>
</dbReference>
<evidence type="ECO:0000256" key="1">
    <source>
        <dbReference type="ARBA" id="ARBA00004141"/>
    </source>
</evidence>
<dbReference type="CDD" id="cd17321">
    <property type="entry name" value="MFS_MMR_MDR_like"/>
    <property type="match status" value="1"/>
</dbReference>
<keyword evidence="4 6" id="KW-1133">Transmembrane helix</keyword>
<feature type="transmembrane region" description="Helical" evidence="6">
    <location>
        <begin position="50"/>
        <end position="68"/>
    </location>
</feature>
<dbReference type="AlphaFoldDB" id="A0AAX0Q7Y6"/>
<feature type="transmembrane region" description="Helical" evidence="6">
    <location>
        <begin position="166"/>
        <end position="187"/>
    </location>
</feature>
<evidence type="ECO:0000256" key="3">
    <source>
        <dbReference type="ARBA" id="ARBA00022692"/>
    </source>
</evidence>
<evidence type="ECO:0000256" key="2">
    <source>
        <dbReference type="ARBA" id="ARBA00022448"/>
    </source>
</evidence>
<dbReference type="InterPro" id="IPR011701">
    <property type="entry name" value="MFS"/>
</dbReference>
<feature type="transmembrane region" description="Helical" evidence="6">
    <location>
        <begin position="300"/>
        <end position="320"/>
    </location>
</feature>
<dbReference type="Proteomes" id="UP000243820">
    <property type="component" value="Unassembled WGS sequence"/>
</dbReference>
<dbReference type="PANTHER" id="PTHR42718:SF9">
    <property type="entry name" value="MAJOR FACILITATOR SUPERFAMILY MULTIDRUG TRANSPORTER MFSC"/>
    <property type="match status" value="1"/>
</dbReference>
<dbReference type="PRINTS" id="PR01036">
    <property type="entry name" value="TCRTETB"/>
</dbReference>
<feature type="transmembrane region" description="Helical" evidence="6">
    <location>
        <begin position="199"/>
        <end position="218"/>
    </location>
</feature>
<organism evidence="8 9">
    <name type="scientific">Methanocorpusculum parvum</name>
    <dbReference type="NCBI Taxonomy" id="2193"/>
    <lineage>
        <taxon>Archaea</taxon>
        <taxon>Methanobacteriati</taxon>
        <taxon>Methanobacteriota</taxon>
        <taxon>Stenosarchaea group</taxon>
        <taxon>Methanomicrobia</taxon>
        <taxon>Methanomicrobiales</taxon>
        <taxon>Methanocorpusculaceae</taxon>
        <taxon>Methanocorpusculum</taxon>
    </lineage>
</organism>
<feature type="domain" description="Major facilitator superfamily (MFS) profile" evidence="7">
    <location>
        <begin position="14"/>
        <end position="471"/>
    </location>
</feature>
<dbReference type="Gene3D" id="1.20.1720.10">
    <property type="entry name" value="Multidrug resistance protein D"/>
    <property type="match status" value="1"/>
</dbReference>
<dbReference type="PANTHER" id="PTHR42718">
    <property type="entry name" value="MAJOR FACILITATOR SUPERFAMILY MULTIDRUG TRANSPORTER MFSC"/>
    <property type="match status" value="1"/>
</dbReference>
<feature type="transmembrane region" description="Helical" evidence="6">
    <location>
        <begin position="397"/>
        <end position="420"/>
    </location>
</feature>
<keyword evidence="3 6" id="KW-0812">Transmembrane</keyword>
<dbReference type="Gene3D" id="1.20.1250.20">
    <property type="entry name" value="MFS general substrate transporter like domains"/>
    <property type="match status" value="1"/>
</dbReference>
<feature type="transmembrane region" description="Helical" evidence="6">
    <location>
        <begin position="266"/>
        <end position="288"/>
    </location>
</feature>
<protein>
    <submittedName>
        <fullName evidence="8">MFS transporter</fullName>
    </submittedName>
</protein>
<name>A0AAX0Q7Y6_9EURY</name>
<evidence type="ECO:0000259" key="7">
    <source>
        <dbReference type="PROSITE" id="PS50850"/>
    </source>
</evidence>
<dbReference type="GO" id="GO:0016020">
    <property type="term" value="C:membrane"/>
    <property type="evidence" value="ECO:0007669"/>
    <property type="project" value="UniProtKB-SubCell"/>
</dbReference>
<keyword evidence="9" id="KW-1185">Reference proteome</keyword>
<evidence type="ECO:0000313" key="9">
    <source>
        <dbReference type="Proteomes" id="UP000243820"/>
    </source>
</evidence>
<sequence>MTAIILDPFRQKLLLIAVGIAVFMDALDGSVVNIALPVIAAEFGADTGTISWVSVAYLLTLAGLILIFGKLADRGYVKILFIAGFILFTLGSVVCGLSPDLTLLIIARVLQGAGAALIAAAAPMLCVKFLPASMLGVSMGVLTAASSVGFAIGPAIGGVITHFLSWHWIFFINIPIGIFAALFAVKIIPRSAAPGRERIDLTGAVSLFCLMVTGIFALERLAHFGPFHPLFLVPASICILSLIIFCATELRCALPMLNIRVFKNRTLTCIVLAFLISQVTAAGLIYLLPFYLSAGMNFDPALSGLLLFIPPAITALLSIPFGHWSDTSGRRVFAAAAFFILTLTNLIYAFIVPEWGLIPLLVSLVMIGLVWGIGGGPASSRIIDHMPEGEKGTGSSLMITTMYFGAVIGIAFYASVFTVLTSTAGSVISFADLPYELFMYGFHITNAAGVLLGAAALILSFIVKDRMKEQRDEK</sequence>
<feature type="transmembrane region" description="Helical" evidence="6">
    <location>
        <begin position="139"/>
        <end position="160"/>
    </location>
</feature>
<feature type="transmembrane region" description="Helical" evidence="6">
    <location>
        <begin position="357"/>
        <end position="376"/>
    </location>
</feature>
<dbReference type="EMBL" id="LMVO01000023">
    <property type="protein sequence ID" value="PAV09152.1"/>
    <property type="molecule type" value="Genomic_DNA"/>
</dbReference>
<reference evidence="8 9" key="1">
    <citation type="journal article" date="2017" name="BMC Genomics">
        <title>Genomic analysis of methanogenic archaea reveals a shift towards energy conservation.</title>
        <authorList>
            <person name="Gilmore S.P."/>
            <person name="Henske J.K."/>
            <person name="Sexton J.A."/>
            <person name="Solomon K.V."/>
            <person name="Seppala S."/>
            <person name="Yoo J.I."/>
            <person name="Huyett L.M."/>
            <person name="Pressman A."/>
            <person name="Cogan J.Z."/>
            <person name="Kivenson V."/>
            <person name="Peng X."/>
            <person name="Tan Y."/>
            <person name="Valentine D.L."/>
            <person name="O'Malley M.A."/>
        </authorList>
    </citation>
    <scope>NUCLEOTIDE SEQUENCE [LARGE SCALE GENOMIC DNA]</scope>
    <source>
        <strain evidence="8 9">XII</strain>
    </source>
</reference>
<dbReference type="SUPFAM" id="SSF103473">
    <property type="entry name" value="MFS general substrate transporter"/>
    <property type="match status" value="1"/>
</dbReference>
<gene>
    <name evidence="8" type="ORF">ASJ83_01950</name>
</gene>
<feature type="transmembrane region" description="Helical" evidence="6">
    <location>
        <begin position="440"/>
        <end position="463"/>
    </location>
</feature>
<feature type="transmembrane region" description="Helical" evidence="6">
    <location>
        <begin position="332"/>
        <end position="351"/>
    </location>
</feature>
<evidence type="ECO:0000256" key="5">
    <source>
        <dbReference type="ARBA" id="ARBA00023136"/>
    </source>
</evidence>